<dbReference type="Proteomes" id="UP000788993">
    <property type="component" value="Unassembled WGS sequence"/>
</dbReference>
<evidence type="ECO:0000313" key="3">
    <source>
        <dbReference type="Proteomes" id="UP000788993"/>
    </source>
</evidence>
<gene>
    <name evidence="2" type="ORF">OGATHE_002052</name>
</gene>
<dbReference type="AlphaFoldDB" id="A0A9P8PL60"/>
<sequence length="459" mass="50913">MLLAFALFPLLGACINSVVAEADYNYAVGLAMRDYFYYSHETSYFPSTEASVFASLASEYDNNLFFDHLLATSIINYATSMLSELPSTAQQYVLSVATNYYTSFTSVDSAIQTILTFPSSTPSQSSWDTEVIIPDDQSATYMTYYKLAKCNALCYDIATYGRQYNSMAITNPGFATSLNEIVSAYSSESDLLRVNLECGTLLAYLSQLPWSGRVLEEAKSSYLVLQMLYDTPTANSDYLTTTYYQPWVYISDANTETTVTSFGPSQAASSTMASSTGAYITTTTTLSSTSVNTDTPRASMSSTAATEVTKTDTVTIHYDAQVIFSAVIEGLVIDYRKHSDDYNSLITKNSHLTIVQNYTNMINEFKTRSAHPDLDEYEYIVKVIHTFANVVPWRSRIWDGMGWWYTNQMLSQGRSTGSFTEGAGQFFTQLYNPQLTGQLDARITSVPQLKTNAGIGVED</sequence>
<evidence type="ECO:0000256" key="1">
    <source>
        <dbReference type="SAM" id="SignalP"/>
    </source>
</evidence>
<keyword evidence="3" id="KW-1185">Reference proteome</keyword>
<protein>
    <submittedName>
        <fullName evidence="2">Uncharacterized protein</fullName>
    </submittedName>
</protein>
<comment type="caution">
    <text evidence="2">The sequence shown here is derived from an EMBL/GenBank/DDBJ whole genome shotgun (WGS) entry which is preliminary data.</text>
</comment>
<reference evidence="2" key="1">
    <citation type="journal article" date="2021" name="Open Biol.">
        <title>Shared evolutionary footprints suggest mitochondrial oxidative damage underlies multiple complex I losses in fungi.</title>
        <authorList>
            <person name="Schikora-Tamarit M.A."/>
            <person name="Marcet-Houben M."/>
            <person name="Nosek J."/>
            <person name="Gabaldon T."/>
        </authorList>
    </citation>
    <scope>NUCLEOTIDE SEQUENCE</scope>
    <source>
        <strain evidence="2">NCAIM Y.01608</strain>
    </source>
</reference>
<name>A0A9P8PL60_9ASCO</name>
<reference evidence="2" key="2">
    <citation type="submission" date="2021-01" db="EMBL/GenBank/DDBJ databases">
        <authorList>
            <person name="Schikora-Tamarit M.A."/>
        </authorList>
    </citation>
    <scope>NUCLEOTIDE SEQUENCE</scope>
    <source>
        <strain evidence="2">NCAIM Y.01608</strain>
    </source>
</reference>
<accession>A0A9P8PL60</accession>
<dbReference type="EMBL" id="JAEUBD010000526">
    <property type="protein sequence ID" value="KAH3674072.1"/>
    <property type="molecule type" value="Genomic_DNA"/>
</dbReference>
<feature type="signal peptide" evidence="1">
    <location>
        <begin position="1"/>
        <end position="20"/>
    </location>
</feature>
<evidence type="ECO:0000313" key="2">
    <source>
        <dbReference type="EMBL" id="KAH3674072.1"/>
    </source>
</evidence>
<feature type="chain" id="PRO_5040304236" evidence="1">
    <location>
        <begin position="21"/>
        <end position="459"/>
    </location>
</feature>
<organism evidence="2 3">
    <name type="scientific">Ogataea polymorpha</name>
    <dbReference type="NCBI Taxonomy" id="460523"/>
    <lineage>
        <taxon>Eukaryota</taxon>
        <taxon>Fungi</taxon>
        <taxon>Dikarya</taxon>
        <taxon>Ascomycota</taxon>
        <taxon>Saccharomycotina</taxon>
        <taxon>Pichiomycetes</taxon>
        <taxon>Pichiales</taxon>
        <taxon>Pichiaceae</taxon>
        <taxon>Ogataea</taxon>
    </lineage>
</organism>
<keyword evidence="1" id="KW-0732">Signal</keyword>
<proteinExistence type="predicted"/>